<reference evidence="2" key="1">
    <citation type="submission" date="2009-01" db="EMBL/GenBank/DDBJ databases">
        <title>Complete sequence of chromosome of Arthrobacter chlorophenolicus A6.</title>
        <authorList>
            <consortium name="US DOE Joint Genome Institute"/>
            <person name="Lucas S."/>
            <person name="Copeland A."/>
            <person name="Lapidus A."/>
            <person name="Glavina del Rio T."/>
            <person name="Tice H."/>
            <person name="Bruce D."/>
            <person name="Goodwin L."/>
            <person name="Pitluck S."/>
            <person name="Goltsman E."/>
            <person name="Clum A."/>
            <person name="Larimer F."/>
            <person name="Land M."/>
            <person name="Hauser L."/>
            <person name="Kyrpides N."/>
            <person name="Mikhailova N."/>
            <person name="Jansson J."/>
            <person name="Richardson P."/>
        </authorList>
    </citation>
    <scope>NUCLEOTIDE SEQUENCE [LARGE SCALE GENOMIC DNA]</scope>
    <source>
        <strain evidence="2">A6</strain>
    </source>
</reference>
<dbReference type="KEGG" id="ach:Achl_3348"/>
<evidence type="ECO:0000256" key="1">
    <source>
        <dbReference type="SAM" id="SignalP"/>
    </source>
</evidence>
<dbReference type="EMBL" id="CP001341">
    <property type="protein sequence ID" value="ACL41306.1"/>
    <property type="molecule type" value="Genomic_DNA"/>
</dbReference>
<dbReference type="Pfam" id="PF13620">
    <property type="entry name" value="CarboxypepD_reg"/>
    <property type="match status" value="1"/>
</dbReference>
<dbReference type="STRING" id="452863.Achl_3348"/>
<keyword evidence="3" id="KW-1185">Reference proteome</keyword>
<dbReference type="Proteomes" id="UP000002505">
    <property type="component" value="Chromosome"/>
</dbReference>
<evidence type="ECO:0000313" key="3">
    <source>
        <dbReference type="Proteomes" id="UP000002505"/>
    </source>
</evidence>
<evidence type="ECO:0008006" key="4">
    <source>
        <dbReference type="Google" id="ProtNLM"/>
    </source>
</evidence>
<keyword evidence="1" id="KW-0732">Signal</keyword>
<proteinExistence type="predicted"/>
<dbReference type="SUPFAM" id="SSF49452">
    <property type="entry name" value="Starch-binding domain-like"/>
    <property type="match status" value="1"/>
</dbReference>
<protein>
    <recommendedName>
        <fullName evidence="4">Alpha-amylase</fullName>
    </recommendedName>
</protein>
<dbReference type="Gene3D" id="2.60.40.1120">
    <property type="entry name" value="Carboxypeptidase-like, regulatory domain"/>
    <property type="match status" value="1"/>
</dbReference>
<dbReference type="AlphaFoldDB" id="B8HGP0"/>
<sequence length="913" mass="91112">MGILRLRAVGIFSSLAVLLAALLVPVTAGPAMAADTASISGVITAPEGEDATRISVTVNVCGSGSCVVRTHGALLGGSYSFTALPAGRYSLSIGFGAASDSNFRPQHHAGSLSEGQAATIDAVLAPGAVVSGKAILPAGMMTSDVKVSAGGRDTQLGLDGGYRLAGIAPGDVTVEFSGRSGARMPSTFYPGVPDSWSAQRIQLRAGQEKKLDDVTLVAGGFIAGEAPVEAGSWPLHGMVCATPWGSPADFNRAAASRQCVTGNPSGNNSYVIGPLWPGDYRVGFSGSGGRTNGRDGVTYGNQWFNAASVPASASRVTVANGQVVSGIDALLTAGGSITGKVLTSSGVASTTTSIQVLDAQGYQVGQDFPLADSGGKFKVSGLAPGTYRVAFNRVDGSATDEAQFYGSVHESAGLAAAATVSVAADQTTQLNDAQLISGGVLTGKVLGPDGFPLTDTLVEAFTDDGFLVTRSASTDESGRFSIGGLSSGSYKLKVNADAKVPGIGTLYSGNATETTNAALLQSTVGESKDVGVLTYSPVAASGGPGSSVPIIPSRFLDTRSASGPVVAGGTVSFQAGGVNGVPLDASAVVVNLTATETKSDGFLTAYASGGPKPNASNVNFGRGQTVPNLAVVPLGADGKVTIANTSSGTTQVIADVAAYFKGGTPTAVGAFGAKPPTRFLDTRTSSGPVPAGGTISLQIGGVNGIPSNASAAVVNLTVTEAKSAGFLTAYASGKAKPNASNVNFGPGQTVPNLAVVPLGPDGKVTIANTSSGTTQVVADVSGYFLPGMPLDAGAFGSITPTRFLDTRTSSGPVKAGGTISFQAAGINGVPENAAGVWVNLTVTEPTSFGYLTGYASRSAKPNASNVNYGAGQTVPNLTYLPIGRDGKVTVANTESGPGSTVQIVADVSGYTLR</sequence>
<accession>B8HGP0</accession>
<feature type="signal peptide" evidence="1">
    <location>
        <begin position="1"/>
        <end position="33"/>
    </location>
</feature>
<name>B8HGP0_PSECP</name>
<dbReference type="GO" id="GO:0030246">
    <property type="term" value="F:carbohydrate binding"/>
    <property type="evidence" value="ECO:0007669"/>
    <property type="project" value="InterPro"/>
</dbReference>
<organism evidence="2 3">
    <name type="scientific">Pseudarthrobacter chlorophenolicus (strain ATCC 700700 / DSM 12829 / CIP 107037 / JCM 12360 / KCTC 9906 / NCIMB 13794 / A6)</name>
    <name type="common">Arthrobacter chlorophenolicus</name>
    <dbReference type="NCBI Taxonomy" id="452863"/>
    <lineage>
        <taxon>Bacteria</taxon>
        <taxon>Bacillati</taxon>
        <taxon>Actinomycetota</taxon>
        <taxon>Actinomycetes</taxon>
        <taxon>Micrococcales</taxon>
        <taxon>Micrococcaceae</taxon>
        <taxon>Pseudarthrobacter</taxon>
    </lineage>
</organism>
<feature type="chain" id="PRO_5002870914" description="Alpha-amylase" evidence="1">
    <location>
        <begin position="34"/>
        <end position="913"/>
    </location>
</feature>
<gene>
    <name evidence="2" type="ordered locus">Achl_3348</name>
</gene>
<dbReference type="eggNOG" id="COG4932">
    <property type="taxonomic scope" value="Bacteria"/>
</dbReference>
<dbReference type="InterPro" id="IPR013784">
    <property type="entry name" value="Carb-bd-like_fold"/>
</dbReference>
<evidence type="ECO:0000313" key="2">
    <source>
        <dbReference type="EMBL" id="ACL41306.1"/>
    </source>
</evidence>
<dbReference type="HOGENOM" id="CLU_318496_0_0_11"/>